<feature type="domain" description="DUF6533" evidence="2">
    <location>
        <begin position="22"/>
        <end position="67"/>
    </location>
</feature>
<name>A0A0D0AD27_9AGAM</name>
<keyword evidence="1" id="KW-0812">Transmembrane</keyword>
<dbReference type="HOGENOM" id="CLU_057751_0_0_1"/>
<feature type="transmembrane region" description="Helical" evidence="1">
    <location>
        <begin position="124"/>
        <end position="146"/>
    </location>
</feature>
<organism evidence="3 4">
    <name type="scientific">Suillus luteus UH-Slu-Lm8-n1</name>
    <dbReference type="NCBI Taxonomy" id="930992"/>
    <lineage>
        <taxon>Eukaryota</taxon>
        <taxon>Fungi</taxon>
        <taxon>Dikarya</taxon>
        <taxon>Basidiomycota</taxon>
        <taxon>Agaricomycotina</taxon>
        <taxon>Agaricomycetes</taxon>
        <taxon>Agaricomycetidae</taxon>
        <taxon>Boletales</taxon>
        <taxon>Suillineae</taxon>
        <taxon>Suillaceae</taxon>
        <taxon>Suillus</taxon>
    </lineage>
</organism>
<accession>A0A0D0AD27</accession>
<dbReference type="OrthoDB" id="2680768at2759"/>
<evidence type="ECO:0000313" key="3">
    <source>
        <dbReference type="EMBL" id="KIK39606.1"/>
    </source>
</evidence>
<feature type="transmembrane region" description="Helical" evidence="1">
    <location>
        <begin position="20"/>
        <end position="39"/>
    </location>
</feature>
<dbReference type="AlphaFoldDB" id="A0A0D0AD27"/>
<keyword evidence="1" id="KW-0472">Membrane</keyword>
<sequence>MTVVSDDPSWWPLISSAQLNSYWIVAASGVVIYDWVMTLAQEVELVWRQRFSLMTVLYLSVRYTGLLYAVGWILSTLPTVSQTDAVSNIVLKALDWTNLVTAFLLGVIMTTRLYAMYQGSRKMLVFLIVILLAINIACGALTAISLKYVEGEELILSGFHVCTYYYARDVQLLISTIWILTTVWEVLALFLSIWVSVRHFCELRLLRVGQPTGSIVEDYFTVLVKSHALYFGSFTAVSCLQLAYLSPSLLVCRYVSDLCMLSLFIIIIGLKFRRNCHFQ</sequence>
<dbReference type="InterPro" id="IPR045340">
    <property type="entry name" value="DUF6533"/>
</dbReference>
<evidence type="ECO:0000259" key="2">
    <source>
        <dbReference type="Pfam" id="PF20151"/>
    </source>
</evidence>
<feature type="transmembrane region" description="Helical" evidence="1">
    <location>
        <begin position="51"/>
        <end position="74"/>
    </location>
</feature>
<dbReference type="Pfam" id="PF20151">
    <property type="entry name" value="DUF6533"/>
    <property type="match status" value="1"/>
</dbReference>
<dbReference type="Proteomes" id="UP000054485">
    <property type="component" value="Unassembled WGS sequence"/>
</dbReference>
<keyword evidence="1" id="KW-1133">Transmembrane helix</keyword>
<evidence type="ECO:0000256" key="1">
    <source>
        <dbReference type="SAM" id="Phobius"/>
    </source>
</evidence>
<protein>
    <recommendedName>
        <fullName evidence="2">DUF6533 domain-containing protein</fullName>
    </recommendedName>
</protein>
<dbReference type="EMBL" id="KN835336">
    <property type="protein sequence ID" value="KIK39606.1"/>
    <property type="molecule type" value="Genomic_DNA"/>
</dbReference>
<gene>
    <name evidence="3" type="ORF">CY34DRAFT_325753</name>
</gene>
<proteinExistence type="predicted"/>
<reference evidence="3 4" key="1">
    <citation type="submission" date="2014-04" db="EMBL/GenBank/DDBJ databases">
        <authorList>
            <consortium name="DOE Joint Genome Institute"/>
            <person name="Kuo A."/>
            <person name="Ruytinx J."/>
            <person name="Rineau F."/>
            <person name="Colpaert J."/>
            <person name="Kohler A."/>
            <person name="Nagy L.G."/>
            <person name="Floudas D."/>
            <person name="Copeland A."/>
            <person name="Barry K.W."/>
            <person name="Cichocki N."/>
            <person name="Veneault-Fourrey C."/>
            <person name="LaButti K."/>
            <person name="Lindquist E.A."/>
            <person name="Lipzen A."/>
            <person name="Lundell T."/>
            <person name="Morin E."/>
            <person name="Murat C."/>
            <person name="Sun H."/>
            <person name="Tunlid A."/>
            <person name="Henrissat B."/>
            <person name="Grigoriev I.V."/>
            <person name="Hibbett D.S."/>
            <person name="Martin F."/>
            <person name="Nordberg H.P."/>
            <person name="Cantor M.N."/>
            <person name="Hua S.X."/>
        </authorList>
    </citation>
    <scope>NUCLEOTIDE SEQUENCE [LARGE SCALE GENOMIC DNA]</scope>
    <source>
        <strain evidence="3 4">UH-Slu-Lm8-n1</strain>
    </source>
</reference>
<dbReference type="InParanoid" id="A0A0D0AD27"/>
<evidence type="ECO:0000313" key="4">
    <source>
        <dbReference type="Proteomes" id="UP000054485"/>
    </source>
</evidence>
<reference evidence="4" key="2">
    <citation type="submission" date="2015-01" db="EMBL/GenBank/DDBJ databases">
        <title>Evolutionary Origins and Diversification of the Mycorrhizal Mutualists.</title>
        <authorList>
            <consortium name="DOE Joint Genome Institute"/>
            <consortium name="Mycorrhizal Genomics Consortium"/>
            <person name="Kohler A."/>
            <person name="Kuo A."/>
            <person name="Nagy L.G."/>
            <person name="Floudas D."/>
            <person name="Copeland A."/>
            <person name="Barry K.W."/>
            <person name="Cichocki N."/>
            <person name="Veneault-Fourrey C."/>
            <person name="LaButti K."/>
            <person name="Lindquist E.A."/>
            <person name="Lipzen A."/>
            <person name="Lundell T."/>
            <person name="Morin E."/>
            <person name="Murat C."/>
            <person name="Riley R."/>
            <person name="Ohm R."/>
            <person name="Sun H."/>
            <person name="Tunlid A."/>
            <person name="Henrissat B."/>
            <person name="Grigoriev I.V."/>
            <person name="Hibbett D.S."/>
            <person name="Martin F."/>
        </authorList>
    </citation>
    <scope>NUCLEOTIDE SEQUENCE [LARGE SCALE GENOMIC DNA]</scope>
    <source>
        <strain evidence="4">UH-Slu-Lm8-n1</strain>
    </source>
</reference>
<feature type="transmembrane region" description="Helical" evidence="1">
    <location>
        <begin position="228"/>
        <end position="245"/>
    </location>
</feature>
<feature type="transmembrane region" description="Helical" evidence="1">
    <location>
        <begin position="94"/>
        <end position="115"/>
    </location>
</feature>
<feature type="transmembrane region" description="Helical" evidence="1">
    <location>
        <begin position="173"/>
        <end position="197"/>
    </location>
</feature>
<feature type="transmembrane region" description="Helical" evidence="1">
    <location>
        <begin position="251"/>
        <end position="270"/>
    </location>
</feature>
<keyword evidence="4" id="KW-1185">Reference proteome</keyword>